<feature type="region of interest" description="Disordered" evidence="1">
    <location>
        <begin position="50"/>
        <end position="112"/>
    </location>
</feature>
<sequence>MNRSLEDLEELILTSLETLYPNAPESLREHICNTLTDRYARLEYSAYINDKSSSKSSKQAQGGEAPMRPKIEEEAIGQTSVISRSKTVEFDHVQKKTQEENPTSQQKPLSSLDTGLLRQRFENEHIKSSQSKRTLSVYESDGHLYEPKPPKFEAGEAEVQCEWCNELLDRSVVRNNRWSNIGR</sequence>
<feature type="compositionally biased region" description="Polar residues" evidence="1">
    <location>
        <begin position="100"/>
        <end position="112"/>
    </location>
</feature>
<gene>
    <name evidence="2" type="ORF">Focb16_v008313</name>
</gene>
<comment type="caution">
    <text evidence="2">The sequence shown here is derived from an EMBL/GenBank/DDBJ whole genome shotgun (WGS) entry which is preliminary data.</text>
</comment>
<evidence type="ECO:0000256" key="1">
    <source>
        <dbReference type="SAM" id="MobiDB-lite"/>
    </source>
</evidence>
<dbReference type="AlphaFoldDB" id="A0A559LVV4"/>
<proteinExistence type="predicted"/>
<organism evidence="2 3">
    <name type="scientific">Fusarium oxysporum f. sp. cubense</name>
    <dbReference type="NCBI Taxonomy" id="61366"/>
    <lineage>
        <taxon>Eukaryota</taxon>
        <taxon>Fungi</taxon>
        <taxon>Dikarya</taxon>
        <taxon>Ascomycota</taxon>
        <taxon>Pezizomycotina</taxon>
        <taxon>Sordariomycetes</taxon>
        <taxon>Hypocreomycetidae</taxon>
        <taxon>Hypocreales</taxon>
        <taxon>Nectriaceae</taxon>
        <taxon>Fusarium</taxon>
        <taxon>Fusarium oxysporum species complex</taxon>
    </lineage>
</organism>
<reference evidence="2 3" key="1">
    <citation type="journal article" date="2019" name="Microbiol. Resour. Announc.">
        <title>High-quality draft genome sequence of Fusarium oxysporum f. sp. cubense strain 160527, a causal agent of Panama disease.</title>
        <authorList>
            <person name="Asai S."/>
            <person name="Ayukawa Y."/>
            <person name="Gan P."/>
            <person name="Masuda S."/>
            <person name="Komatsu K."/>
            <person name="Shirasu K."/>
            <person name="Arie T."/>
        </authorList>
    </citation>
    <scope>NUCLEOTIDE SEQUENCE [LARGE SCALE GENOMIC DNA]</scope>
    <source>
        <strain evidence="2 3">160527</strain>
    </source>
</reference>
<accession>A0A559LVV4</accession>
<name>A0A559LVV4_FUSOC</name>
<dbReference type="Proteomes" id="UP000320707">
    <property type="component" value="Unassembled WGS sequence"/>
</dbReference>
<feature type="compositionally biased region" description="Basic and acidic residues" evidence="1">
    <location>
        <begin position="86"/>
        <end position="99"/>
    </location>
</feature>
<evidence type="ECO:0000313" key="3">
    <source>
        <dbReference type="Proteomes" id="UP000320707"/>
    </source>
</evidence>
<evidence type="ECO:0000313" key="2">
    <source>
        <dbReference type="EMBL" id="TVY79512.1"/>
    </source>
</evidence>
<protein>
    <submittedName>
        <fullName evidence="2">Uncharacterized protein</fullName>
    </submittedName>
</protein>
<dbReference type="EMBL" id="SRMI01000001">
    <property type="protein sequence ID" value="TVY79512.1"/>
    <property type="molecule type" value="Genomic_DNA"/>
</dbReference>